<feature type="transmembrane region" description="Helical" evidence="1">
    <location>
        <begin position="95"/>
        <end position="113"/>
    </location>
</feature>
<dbReference type="GO" id="GO:0046839">
    <property type="term" value="P:phospholipid dephosphorylation"/>
    <property type="evidence" value="ECO:0007669"/>
    <property type="project" value="TreeGrafter"/>
</dbReference>
<dbReference type="PANTHER" id="PTHR10165">
    <property type="entry name" value="LIPID PHOSPHATE PHOSPHATASE"/>
    <property type="match status" value="1"/>
</dbReference>
<dbReference type="PANTHER" id="PTHR10165:SF35">
    <property type="entry name" value="RE23632P"/>
    <property type="match status" value="1"/>
</dbReference>
<proteinExistence type="predicted"/>
<protein>
    <submittedName>
        <fullName evidence="2">Uncharacterized protein</fullName>
    </submittedName>
</protein>
<accession>A0A9P6QQ18</accession>
<dbReference type="EMBL" id="JAAAIN010003617">
    <property type="protein sequence ID" value="KAG0284890.1"/>
    <property type="molecule type" value="Genomic_DNA"/>
</dbReference>
<organism evidence="2 3">
    <name type="scientific">Linnemannia gamsii</name>
    <dbReference type="NCBI Taxonomy" id="64522"/>
    <lineage>
        <taxon>Eukaryota</taxon>
        <taxon>Fungi</taxon>
        <taxon>Fungi incertae sedis</taxon>
        <taxon>Mucoromycota</taxon>
        <taxon>Mortierellomycotina</taxon>
        <taxon>Mortierellomycetes</taxon>
        <taxon>Mortierellales</taxon>
        <taxon>Mortierellaceae</taxon>
        <taxon>Linnemannia</taxon>
    </lineage>
</organism>
<dbReference type="Proteomes" id="UP000823405">
    <property type="component" value="Unassembled WGS sequence"/>
</dbReference>
<keyword evidence="3" id="KW-1185">Reference proteome</keyword>
<dbReference type="GO" id="GO:0006644">
    <property type="term" value="P:phospholipid metabolic process"/>
    <property type="evidence" value="ECO:0007669"/>
    <property type="project" value="InterPro"/>
</dbReference>
<comment type="caution">
    <text evidence="2">The sequence shown here is derived from an EMBL/GenBank/DDBJ whole genome shotgun (WGS) entry which is preliminary data.</text>
</comment>
<name>A0A9P6QQ18_9FUNG</name>
<evidence type="ECO:0000313" key="2">
    <source>
        <dbReference type="EMBL" id="KAG0284890.1"/>
    </source>
</evidence>
<reference evidence="2" key="1">
    <citation type="journal article" date="2020" name="Fungal Divers.">
        <title>Resolving the Mortierellaceae phylogeny through synthesis of multi-gene phylogenetics and phylogenomics.</title>
        <authorList>
            <person name="Vandepol N."/>
            <person name="Liber J."/>
            <person name="Desiro A."/>
            <person name="Na H."/>
            <person name="Kennedy M."/>
            <person name="Barry K."/>
            <person name="Grigoriev I.V."/>
            <person name="Miller A.N."/>
            <person name="O'Donnell K."/>
            <person name="Stajich J.E."/>
            <person name="Bonito G."/>
        </authorList>
    </citation>
    <scope>NUCLEOTIDE SEQUENCE</scope>
    <source>
        <strain evidence="2">NVP60</strain>
    </source>
</reference>
<evidence type="ECO:0000256" key="1">
    <source>
        <dbReference type="SAM" id="Phobius"/>
    </source>
</evidence>
<dbReference type="GO" id="GO:0016020">
    <property type="term" value="C:membrane"/>
    <property type="evidence" value="ECO:0007669"/>
    <property type="project" value="TreeGrafter"/>
</dbReference>
<dbReference type="AlphaFoldDB" id="A0A9P6QQ18"/>
<keyword evidence="1" id="KW-0812">Transmembrane</keyword>
<feature type="non-terminal residue" evidence="2">
    <location>
        <position position="114"/>
    </location>
</feature>
<evidence type="ECO:0000313" key="3">
    <source>
        <dbReference type="Proteomes" id="UP000823405"/>
    </source>
</evidence>
<feature type="transmembrane region" description="Helical" evidence="1">
    <location>
        <begin position="63"/>
        <end position="83"/>
    </location>
</feature>
<dbReference type="GO" id="GO:0008195">
    <property type="term" value="F:phosphatidate phosphatase activity"/>
    <property type="evidence" value="ECO:0007669"/>
    <property type="project" value="TreeGrafter"/>
</dbReference>
<sequence length="114" mass="13319">MEMFRIKSPSMRFYISYAFDWIFCAILLALFFLLDRVEPFHREFSVENTAIMYTYEEHEAVPIWALGLIMAVFPAVLMFIVSIGLRRSPYDFHNGLLGLLLSVLLTTIFTQVLK</sequence>
<keyword evidence="1" id="KW-1133">Transmembrane helix</keyword>
<dbReference type="InterPro" id="IPR043216">
    <property type="entry name" value="PAP-like"/>
</dbReference>
<keyword evidence="1" id="KW-0472">Membrane</keyword>
<dbReference type="OrthoDB" id="8907274at2759"/>
<gene>
    <name evidence="2" type="ORF">BGZ97_008025</name>
</gene>